<evidence type="ECO:0000256" key="3">
    <source>
        <dbReference type="ARBA" id="ARBA00023163"/>
    </source>
</evidence>
<dbReference type="SUPFAM" id="SSF46785">
    <property type="entry name" value="Winged helix' DNA-binding domain"/>
    <property type="match status" value="1"/>
</dbReference>
<evidence type="ECO:0000259" key="5">
    <source>
        <dbReference type="PROSITE" id="PS51078"/>
    </source>
</evidence>
<dbReference type="GO" id="GO:0003677">
    <property type="term" value="F:DNA binding"/>
    <property type="evidence" value="ECO:0007669"/>
    <property type="project" value="UniProtKB-KW"/>
</dbReference>
<reference evidence="6" key="1">
    <citation type="journal article" date="2014" name="Int. J. Syst. Evol. Microbiol.">
        <title>Complete genome sequence of Corynebacterium casei LMG S-19264T (=DSM 44701T), isolated from a smear-ripened cheese.</title>
        <authorList>
            <consortium name="US DOE Joint Genome Institute (JGI-PGF)"/>
            <person name="Walter F."/>
            <person name="Albersmeier A."/>
            <person name="Kalinowski J."/>
            <person name="Ruckert C."/>
        </authorList>
    </citation>
    <scope>NUCLEOTIDE SEQUENCE</scope>
    <source>
        <strain evidence="6">NBRC 112290</strain>
    </source>
</reference>
<sequence length="262" mass="27824">MQLIERTLGLMGAVSAPPQGRTLTELATQLSLPMPTAHRLLKDLLETRWVRKNDRGEFFPGQRLLQLASDVASQAELVDLVESHLADLGTEFDETAFVATMVNDNAVCVAASPSSRALHVAVPVGRSLPLHASAGARALLAFRPPAQVLDLLADHAFRRYTDDTPGSVEEVVSHLAEVRERGYDICENELDVNVWAVSAPVTAGDGVVAASLTVAAPRERLRSASARRSVIASVLRHAAEIGATLPVSAPRVPAPALTPTAG</sequence>
<dbReference type="SMART" id="SM00346">
    <property type="entry name" value="HTH_ICLR"/>
    <property type="match status" value="1"/>
</dbReference>
<dbReference type="SUPFAM" id="SSF55781">
    <property type="entry name" value="GAF domain-like"/>
    <property type="match status" value="1"/>
</dbReference>
<gene>
    <name evidence="6" type="ORF">GCM10025875_04940</name>
</gene>
<dbReference type="InterPro" id="IPR029016">
    <property type="entry name" value="GAF-like_dom_sf"/>
</dbReference>
<dbReference type="Proteomes" id="UP001157161">
    <property type="component" value="Unassembled WGS sequence"/>
</dbReference>
<accession>A0AA37UWM3</accession>
<protein>
    <submittedName>
        <fullName evidence="6">IclR family transcriptional regulator</fullName>
    </submittedName>
</protein>
<dbReference type="PROSITE" id="PS51077">
    <property type="entry name" value="HTH_ICLR"/>
    <property type="match status" value="1"/>
</dbReference>
<reference evidence="6" key="2">
    <citation type="submission" date="2023-02" db="EMBL/GenBank/DDBJ databases">
        <authorList>
            <person name="Sun Q."/>
            <person name="Mori K."/>
        </authorList>
    </citation>
    <scope>NUCLEOTIDE SEQUENCE</scope>
    <source>
        <strain evidence="6">NBRC 112290</strain>
    </source>
</reference>
<keyword evidence="7" id="KW-1185">Reference proteome</keyword>
<evidence type="ECO:0000256" key="1">
    <source>
        <dbReference type="ARBA" id="ARBA00023015"/>
    </source>
</evidence>
<dbReference type="PANTHER" id="PTHR30136:SF35">
    <property type="entry name" value="HTH-TYPE TRANSCRIPTIONAL REGULATOR RV1719"/>
    <property type="match status" value="1"/>
</dbReference>
<keyword evidence="1" id="KW-0805">Transcription regulation</keyword>
<dbReference type="InterPro" id="IPR036390">
    <property type="entry name" value="WH_DNA-bd_sf"/>
</dbReference>
<dbReference type="InterPro" id="IPR050707">
    <property type="entry name" value="HTH_MetabolicPath_Reg"/>
</dbReference>
<dbReference type="Pfam" id="PF01614">
    <property type="entry name" value="IclR_C"/>
    <property type="match status" value="1"/>
</dbReference>
<dbReference type="Gene3D" id="1.10.10.10">
    <property type="entry name" value="Winged helix-like DNA-binding domain superfamily/Winged helix DNA-binding domain"/>
    <property type="match status" value="1"/>
</dbReference>
<organism evidence="6 7">
    <name type="scientific">Litorihabitans aurantiacus</name>
    <dbReference type="NCBI Taxonomy" id="1930061"/>
    <lineage>
        <taxon>Bacteria</taxon>
        <taxon>Bacillati</taxon>
        <taxon>Actinomycetota</taxon>
        <taxon>Actinomycetes</taxon>
        <taxon>Micrococcales</taxon>
        <taxon>Beutenbergiaceae</taxon>
        <taxon>Litorihabitans</taxon>
    </lineage>
</organism>
<dbReference type="InterPro" id="IPR036388">
    <property type="entry name" value="WH-like_DNA-bd_sf"/>
</dbReference>
<dbReference type="GO" id="GO:0045892">
    <property type="term" value="P:negative regulation of DNA-templated transcription"/>
    <property type="evidence" value="ECO:0007669"/>
    <property type="project" value="TreeGrafter"/>
</dbReference>
<dbReference type="PANTHER" id="PTHR30136">
    <property type="entry name" value="HELIX-TURN-HELIX TRANSCRIPTIONAL REGULATOR, ICLR FAMILY"/>
    <property type="match status" value="1"/>
</dbReference>
<dbReference type="AlphaFoldDB" id="A0AA37UWM3"/>
<feature type="domain" description="HTH iclR-type" evidence="4">
    <location>
        <begin position="1"/>
        <end position="62"/>
    </location>
</feature>
<dbReference type="Gene3D" id="3.30.450.40">
    <property type="match status" value="1"/>
</dbReference>
<dbReference type="EMBL" id="BSUM01000001">
    <property type="protein sequence ID" value="GMA30502.1"/>
    <property type="molecule type" value="Genomic_DNA"/>
</dbReference>
<keyword evidence="2" id="KW-0238">DNA-binding</keyword>
<name>A0AA37UWM3_9MICO</name>
<evidence type="ECO:0000259" key="4">
    <source>
        <dbReference type="PROSITE" id="PS51077"/>
    </source>
</evidence>
<evidence type="ECO:0000256" key="2">
    <source>
        <dbReference type="ARBA" id="ARBA00023125"/>
    </source>
</evidence>
<dbReference type="GO" id="GO:0003700">
    <property type="term" value="F:DNA-binding transcription factor activity"/>
    <property type="evidence" value="ECO:0007669"/>
    <property type="project" value="TreeGrafter"/>
</dbReference>
<dbReference type="Pfam" id="PF09339">
    <property type="entry name" value="HTH_IclR"/>
    <property type="match status" value="1"/>
</dbReference>
<comment type="caution">
    <text evidence="6">The sequence shown here is derived from an EMBL/GenBank/DDBJ whole genome shotgun (WGS) entry which is preliminary data.</text>
</comment>
<keyword evidence="3" id="KW-0804">Transcription</keyword>
<proteinExistence type="predicted"/>
<evidence type="ECO:0000313" key="6">
    <source>
        <dbReference type="EMBL" id="GMA30502.1"/>
    </source>
</evidence>
<dbReference type="InterPro" id="IPR014757">
    <property type="entry name" value="Tscrpt_reg_IclR_C"/>
</dbReference>
<evidence type="ECO:0000313" key="7">
    <source>
        <dbReference type="Proteomes" id="UP001157161"/>
    </source>
</evidence>
<feature type="domain" description="IclR-ED" evidence="5">
    <location>
        <begin position="63"/>
        <end position="247"/>
    </location>
</feature>
<dbReference type="PROSITE" id="PS51078">
    <property type="entry name" value="ICLR_ED"/>
    <property type="match status" value="1"/>
</dbReference>
<dbReference type="InterPro" id="IPR005471">
    <property type="entry name" value="Tscrpt_reg_IclR_N"/>
</dbReference>